<reference evidence="1 2" key="1">
    <citation type="submission" date="2018-06" db="EMBL/GenBank/DDBJ databases">
        <authorList>
            <consortium name="Pathogen Informatics"/>
            <person name="Doyle S."/>
        </authorList>
    </citation>
    <scope>NUCLEOTIDE SEQUENCE [LARGE SCALE GENOMIC DNA]</scope>
    <source>
        <strain evidence="1 2">NCTC8297</strain>
    </source>
</reference>
<dbReference type="EMBL" id="UGXG01000002">
    <property type="protein sequence ID" value="SUG45875.1"/>
    <property type="molecule type" value="Genomic_DNA"/>
</dbReference>
<sequence>MNTAGMADPAAQLRALTDGAGFDDVFVYAAVPSVVEMADDLLAEDGCLNFFAGADR</sequence>
<evidence type="ECO:0000313" key="2">
    <source>
        <dbReference type="Proteomes" id="UP000254741"/>
    </source>
</evidence>
<proteinExistence type="predicted"/>
<dbReference type="Proteomes" id="UP000254741">
    <property type="component" value="Unassembled WGS sequence"/>
</dbReference>
<evidence type="ECO:0000313" key="1">
    <source>
        <dbReference type="EMBL" id="SUG45875.1"/>
    </source>
</evidence>
<dbReference type="AlphaFoldDB" id="A0A379T8G4"/>
<protein>
    <submittedName>
        <fullName evidence="1">Oxidoreductase</fullName>
    </submittedName>
</protein>
<dbReference type="Gene3D" id="3.40.50.720">
    <property type="entry name" value="NAD(P)-binding Rossmann-like Domain"/>
    <property type="match status" value="1"/>
</dbReference>
<organism evidence="1 2">
    <name type="scientific">Salmonella enterica subsp. arizonae</name>
    <dbReference type="NCBI Taxonomy" id="59203"/>
    <lineage>
        <taxon>Bacteria</taxon>
        <taxon>Pseudomonadati</taxon>
        <taxon>Pseudomonadota</taxon>
        <taxon>Gammaproteobacteria</taxon>
        <taxon>Enterobacterales</taxon>
        <taxon>Enterobacteriaceae</taxon>
        <taxon>Salmonella</taxon>
    </lineage>
</organism>
<name>A0A379T8G4_SALER</name>
<gene>
    <name evidence="1" type="ORF">NCTC8297_01069</name>
</gene>
<accession>A0A379T8G4</accession>